<dbReference type="AlphaFoldDB" id="A0AAV6HCK6"/>
<accession>A0AAV6HCK6</accession>
<evidence type="ECO:0000313" key="1">
    <source>
        <dbReference type="EMBL" id="KAG5285000.1"/>
    </source>
</evidence>
<evidence type="ECO:0000313" key="2">
    <source>
        <dbReference type="Proteomes" id="UP000823561"/>
    </source>
</evidence>
<dbReference type="Proteomes" id="UP000823561">
    <property type="component" value="Chromosome 2"/>
</dbReference>
<keyword evidence="2" id="KW-1185">Reference proteome</keyword>
<name>A0AAV6HCK6_9TELE</name>
<reference evidence="1" key="1">
    <citation type="submission" date="2020-10" db="EMBL/GenBank/DDBJ databases">
        <title>Chromosome-scale genome assembly of the Allis shad, Alosa alosa.</title>
        <authorList>
            <person name="Margot Z."/>
            <person name="Christophe K."/>
            <person name="Cabau C."/>
            <person name="Louis A."/>
            <person name="Berthelot C."/>
            <person name="Parey E."/>
            <person name="Roest Crollius H."/>
            <person name="Montfort J."/>
            <person name="Robinson-Rechavi M."/>
            <person name="Bucao C."/>
            <person name="Bouchez O."/>
            <person name="Gislard M."/>
            <person name="Lluch J."/>
            <person name="Milhes M."/>
            <person name="Lampietro C."/>
            <person name="Lopez Roques C."/>
            <person name="Donnadieu C."/>
            <person name="Braasch I."/>
            <person name="Desvignes T."/>
            <person name="Postlethwait J."/>
            <person name="Bobe J."/>
            <person name="Guiguen Y."/>
        </authorList>
    </citation>
    <scope>NUCLEOTIDE SEQUENCE</scope>
    <source>
        <strain evidence="1">M-15738</strain>
        <tissue evidence="1">Blood</tissue>
    </source>
</reference>
<sequence length="52" mass="5919">MGGENLWRQKSQTFFHHAVPALEIFACFWKMGPMTDDLQQGTGTGDMNQVFL</sequence>
<comment type="caution">
    <text evidence="1">The sequence shown here is derived from an EMBL/GenBank/DDBJ whole genome shotgun (WGS) entry which is preliminary data.</text>
</comment>
<protein>
    <submittedName>
        <fullName evidence="1">Uncharacterized protein</fullName>
    </submittedName>
</protein>
<gene>
    <name evidence="1" type="ORF">AALO_G00032950</name>
</gene>
<organism evidence="1 2">
    <name type="scientific">Alosa alosa</name>
    <name type="common">allis shad</name>
    <dbReference type="NCBI Taxonomy" id="278164"/>
    <lineage>
        <taxon>Eukaryota</taxon>
        <taxon>Metazoa</taxon>
        <taxon>Chordata</taxon>
        <taxon>Craniata</taxon>
        <taxon>Vertebrata</taxon>
        <taxon>Euteleostomi</taxon>
        <taxon>Actinopterygii</taxon>
        <taxon>Neopterygii</taxon>
        <taxon>Teleostei</taxon>
        <taxon>Clupei</taxon>
        <taxon>Clupeiformes</taxon>
        <taxon>Clupeoidei</taxon>
        <taxon>Clupeidae</taxon>
        <taxon>Alosa</taxon>
    </lineage>
</organism>
<proteinExistence type="predicted"/>
<dbReference type="EMBL" id="JADWDJ010000002">
    <property type="protein sequence ID" value="KAG5285000.1"/>
    <property type="molecule type" value="Genomic_DNA"/>
</dbReference>